<dbReference type="Pfam" id="PF08313">
    <property type="entry name" value="SCA7"/>
    <property type="match status" value="1"/>
</dbReference>
<reference evidence="3" key="1">
    <citation type="submission" date="2018-04" db="EMBL/GenBank/DDBJ databases">
        <authorList>
            <person name="Go L.Y."/>
            <person name="Mitchell J.A."/>
        </authorList>
    </citation>
    <scope>NUCLEOTIDE SEQUENCE</scope>
    <source>
        <tissue evidence="3">Whole organism</tissue>
    </source>
</reference>
<dbReference type="InterPro" id="IPR013243">
    <property type="entry name" value="SCA7_dom"/>
</dbReference>
<gene>
    <name evidence="3" type="primary">CSON000364</name>
</gene>
<organism evidence="3">
    <name type="scientific">Culicoides sonorensis</name>
    <name type="common">Biting midge</name>
    <dbReference type="NCBI Taxonomy" id="179676"/>
    <lineage>
        <taxon>Eukaryota</taxon>
        <taxon>Metazoa</taxon>
        <taxon>Ecdysozoa</taxon>
        <taxon>Arthropoda</taxon>
        <taxon>Hexapoda</taxon>
        <taxon>Insecta</taxon>
        <taxon>Pterygota</taxon>
        <taxon>Neoptera</taxon>
        <taxon>Endopterygota</taxon>
        <taxon>Diptera</taxon>
        <taxon>Nematocera</taxon>
        <taxon>Chironomoidea</taxon>
        <taxon>Ceratopogonidae</taxon>
        <taxon>Ceratopogoninae</taxon>
        <taxon>Culicoides</taxon>
        <taxon>Monoculicoides</taxon>
    </lineage>
</organism>
<dbReference type="PANTHER" id="PTHR15117">
    <property type="entry name" value="ATAXIN 7 RELATED"/>
    <property type="match status" value="1"/>
</dbReference>
<feature type="compositionally biased region" description="Low complexity" evidence="1">
    <location>
        <begin position="205"/>
        <end position="219"/>
    </location>
</feature>
<protein>
    <submittedName>
        <fullName evidence="3">CSON000364 protein</fullName>
    </submittedName>
</protein>
<accession>A0A336KYS4</accession>
<dbReference type="Gene3D" id="6.10.140.1270">
    <property type="match status" value="1"/>
</dbReference>
<feature type="compositionally biased region" description="Basic residues" evidence="1">
    <location>
        <begin position="282"/>
        <end position="295"/>
    </location>
</feature>
<feature type="compositionally biased region" description="Low complexity" evidence="1">
    <location>
        <begin position="131"/>
        <end position="147"/>
    </location>
</feature>
<dbReference type="AlphaFoldDB" id="A0A336KYS4"/>
<sequence>MTDHNVRGGRGGHVALNRHKLGSWNTLLDFLPNSNEIINDGSGSGSSTSISSTEQKDDDGNANIFVSRLNENYMGLYGQFPESDKFSAVVCDCGSIVKPQGLRNHLARNHSSTNGGTRGLKSDYYSNYSGGLTSSSNSNNGSSSRSGTVIRDKDNNYSSSNSPASSTGSTPVKNPEDFSGILPNSNVVVKHKHKHSASKSKSKSKSNSIVSNLQQQSQSAHHHSSDSQPSASDQKLPEFLVNATSTSLDSSTYTFSNASKLSGAQVTVSSSSSSSNTNKSQSKNRHRHSTKHDKGKKSSSDIYDPDKHCGVISQSEDAGKPCVRSFSCKIHSNQQRRDVKGRTRTFDSLLAEYGGRPEPEIISIDLESNSSSCSSILEKPNNNVQDTVSILSEEATMRLKEQIELPTIVLRKLEHDVVQGMDTRTIAELLEKNAIVMKKEEPIQLHETITVMDATSGEPDQIPPQELFELISQVEEQTPTQNILTMTELTNLVEESNKNQVDMFQMGAPMQQLHTELHCRTIAFPLSVFYLMKNNMLTNSNTFTENIQHQEQPDIKFGNTFQTTLDTQNQQYFDPTNNQLHNDFSMSDNVDHTQFQHQFQSKPSHDLLSNILTLQEMVPLMPDNYCDVYSKVCDQNLLSDCSNLFPMLSSVHENENLNSNKQYEHDDYRSIKSCLYPNLPKPSTVNTFGLKRVGGGATISRKALYLRKTLLKTKDSDKKFKLKTEGTNYAATNVQSPHGMLLTSSAAVNKGRKRSFLASTVLAKQKSLESNNEMLNVLGSGSGHRLGNAFTNDANKIEIDPNLDEILQPKRQLFVQRY</sequence>
<dbReference type="VEuPathDB" id="VectorBase:CSON000364"/>
<evidence type="ECO:0000313" key="3">
    <source>
        <dbReference type="EMBL" id="SSX08783.1"/>
    </source>
</evidence>
<feature type="region of interest" description="Disordered" evidence="1">
    <location>
        <begin position="131"/>
        <end position="233"/>
    </location>
</feature>
<evidence type="ECO:0000313" key="4">
    <source>
        <dbReference type="EMBL" id="SSX28695.1"/>
    </source>
</evidence>
<feature type="compositionally biased region" description="Low complexity" evidence="1">
    <location>
        <begin position="156"/>
        <end position="169"/>
    </location>
</feature>
<name>A0A336KYS4_CULSO</name>
<feature type="compositionally biased region" description="Low complexity" evidence="1">
    <location>
        <begin position="39"/>
        <end position="53"/>
    </location>
</feature>
<feature type="compositionally biased region" description="Basic residues" evidence="1">
    <location>
        <begin position="189"/>
        <end position="204"/>
    </location>
</feature>
<dbReference type="EMBL" id="UFQT01001062">
    <property type="protein sequence ID" value="SSX28695.1"/>
    <property type="molecule type" value="Genomic_DNA"/>
</dbReference>
<feature type="compositionally biased region" description="Basic and acidic residues" evidence="1">
    <location>
        <begin position="296"/>
        <end position="308"/>
    </location>
</feature>
<reference evidence="4" key="2">
    <citation type="submission" date="2018-07" db="EMBL/GenBank/DDBJ databases">
        <authorList>
            <person name="Quirk P.G."/>
            <person name="Krulwich T.A."/>
        </authorList>
    </citation>
    <scope>NUCLEOTIDE SEQUENCE</scope>
</reference>
<proteinExistence type="predicted"/>
<dbReference type="InterPro" id="IPR052237">
    <property type="entry name" value="Ataxin-7-like_regulator"/>
</dbReference>
<feature type="region of interest" description="Disordered" evidence="1">
    <location>
        <begin position="39"/>
        <end position="60"/>
    </location>
</feature>
<feature type="domain" description="SCA7" evidence="2">
    <location>
        <begin position="296"/>
        <end position="365"/>
    </location>
</feature>
<evidence type="ECO:0000259" key="2">
    <source>
        <dbReference type="PROSITE" id="PS51505"/>
    </source>
</evidence>
<dbReference type="EMBL" id="UFQS01001062">
    <property type="protein sequence ID" value="SSX08783.1"/>
    <property type="molecule type" value="Genomic_DNA"/>
</dbReference>
<dbReference type="PROSITE" id="PS51505">
    <property type="entry name" value="SCA7"/>
    <property type="match status" value="1"/>
</dbReference>
<evidence type="ECO:0000256" key="1">
    <source>
        <dbReference type="SAM" id="MobiDB-lite"/>
    </source>
</evidence>
<feature type="compositionally biased region" description="Low complexity" evidence="1">
    <location>
        <begin position="267"/>
        <end position="281"/>
    </location>
</feature>
<feature type="region of interest" description="Disordered" evidence="1">
    <location>
        <begin position="267"/>
        <end position="308"/>
    </location>
</feature>
<dbReference type="PANTHER" id="PTHR15117:SF24">
    <property type="entry name" value="SCA7 DOMAIN-CONTAINING PROTEIN"/>
    <property type="match status" value="1"/>
</dbReference>